<name>A0A3M6Z4E8_HORWE</name>
<evidence type="ECO:0000256" key="1">
    <source>
        <dbReference type="SAM" id="MobiDB-lite"/>
    </source>
</evidence>
<evidence type="ECO:0000313" key="3">
    <source>
        <dbReference type="EMBL" id="RMY10216.1"/>
    </source>
</evidence>
<feature type="compositionally biased region" description="Polar residues" evidence="1">
    <location>
        <begin position="141"/>
        <end position="157"/>
    </location>
</feature>
<feature type="compositionally biased region" description="Basic and acidic residues" evidence="1">
    <location>
        <begin position="577"/>
        <end position="586"/>
    </location>
</feature>
<feature type="region of interest" description="Disordered" evidence="1">
    <location>
        <begin position="213"/>
        <end position="232"/>
    </location>
</feature>
<feature type="domain" description="DUF1989" evidence="2">
    <location>
        <begin position="18"/>
        <end position="59"/>
    </location>
</feature>
<evidence type="ECO:0000259" key="2">
    <source>
        <dbReference type="Pfam" id="PF09347"/>
    </source>
</evidence>
<feature type="compositionally biased region" description="Basic and acidic residues" evidence="1">
    <location>
        <begin position="55"/>
        <end position="75"/>
    </location>
</feature>
<proteinExistence type="predicted"/>
<dbReference type="EMBL" id="QWIL01000950">
    <property type="protein sequence ID" value="RMY10216.1"/>
    <property type="molecule type" value="Genomic_DNA"/>
</dbReference>
<accession>A0A3M6Z4E8</accession>
<dbReference type="OrthoDB" id="504708at2759"/>
<sequence length="601" mass="64670">MADGAALSFIVMAEEPQVIPARHGMATFVPAGQTIKIINTSGTQVIDTWAFALPKPDEKGAPEQIKEEKRDEQKQDQSTQSRSENAPTPQKAVSRKGKRGSALPSQEDAEKATQEGMQKAESASNQAQNQSQNQAQGQAQTPQKSSWSSYVPSLGLTSSSKKSAGGEASQKNETEQQKNSRTWASYIPSGKGFSSYIPKSASDTVTAFAQDVSPKETSKLGNIGDADSKKHQRDMNKSYLEQLQDFSKTPVGAAGWSGMAALTGSGYGGSLYAGYQAYNATHAPDAPAMEYMSMPHTRSGTLHIRPKVNDTLYSNLREPMMVLVEDTSPGIHDTLMAACDPQRYQGLGVQNWEQHGSCAENLVLALKELNERAGLKGAKAVGAEVTINAVPAPLNLFMNIPWDEDGDLGFKAPKGKEGDYVRLKAERDVVVVMSACPQDILDINSQKPTDAHFVVEGGVDDAAQQQKTKNAQPARKRPPPKKLNSSTRTRSNAGTSAAGEGDDETKAAATPAKKPVPARRQPVAKKPAGSAATPQKKPVPRPPQPQRKKATGENTNDETEPKPPFERKKPRKLAQRPKAEAPKPDDDGPAEAESENKENQQ</sequence>
<evidence type="ECO:0000313" key="4">
    <source>
        <dbReference type="Proteomes" id="UP000271337"/>
    </source>
</evidence>
<dbReference type="InterPro" id="IPR018959">
    <property type="entry name" value="DUF1989"/>
</dbReference>
<feature type="compositionally biased region" description="Low complexity" evidence="1">
    <location>
        <begin position="158"/>
        <end position="169"/>
    </location>
</feature>
<feature type="region of interest" description="Disordered" evidence="1">
    <location>
        <begin position="464"/>
        <end position="601"/>
    </location>
</feature>
<dbReference type="PANTHER" id="PTHR31527">
    <property type="entry name" value="RE64534P"/>
    <property type="match status" value="1"/>
</dbReference>
<comment type="caution">
    <text evidence="3">The sequence shown here is derived from an EMBL/GenBank/DDBJ whole genome shotgun (WGS) entry which is preliminary data.</text>
</comment>
<feature type="compositionally biased region" description="Low complexity" evidence="1">
    <location>
        <begin position="122"/>
        <end position="140"/>
    </location>
</feature>
<gene>
    <name evidence="3" type="ORF">D0867_08462</name>
</gene>
<protein>
    <recommendedName>
        <fullName evidence="2">DUF1989 domain-containing protein</fullName>
    </recommendedName>
</protein>
<feature type="compositionally biased region" description="Polar residues" evidence="1">
    <location>
        <begin position="76"/>
        <end position="88"/>
    </location>
</feature>
<organism evidence="3 4">
    <name type="scientific">Hortaea werneckii</name>
    <name type="common">Black yeast</name>
    <name type="synonym">Cladosporium werneckii</name>
    <dbReference type="NCBI Taxonomy" id="91943"/>
    <lineage>
        <taxon>Eukaryota</taxon>
        <taxon>Fungi</taxon>
        <taxon>Dikarya</taxon>
        <taxon>Ascomycota</taxon>
        <taxon>Pezizomycotina</taxon>
        <taxon>Dothideomycetes</taxon>
        <taxon>Dothideomycetidae</taxon>
        <taxon>Mycosphaerellales</taxon>
        <taxon>Teratosphaeriaceae</taxon>
        <taxon>Hortaea</taxon>
    </lineage>
</organism>
<reference evidence="3 4" key="1">
    <citation type="journal article" date="2018" name="BMC Genomics">
        <title>Genomic evidence for intraspecific hybridization in a clonal and extremely halotolerant yeast.</title>
        <authorList>
            <person name="Gostincar C."/>
            <person name="Stajich J.E."/>
            <person name="Zupancic J."/>
            <person name="Zalar P."/>
            <person name="Gunde-Cimerman N."/>
        </authorList>
    </citation>
    <scope>NUCLEOTIDE SEQUENCE [LARGE SCALE GENOMIC DNA]</scope>
    <source>
        <strain evidence="3 4">EXF-6669</strain>
    </source>
</reference>
<dbReference type="Proteomes" id="UP000271337">
    <property type="component" value="Unassembled WGS sequence"/>
</dbReference>
<feature type="region of interest" description="Disordered" evidence="1">
    <location>
        <begin position="53"/>
        <end position="185"/>
    </location>
</feature>
<feature type="domain" description="DUF1989" evidence="2">
    <location>
        <begin position="288"/>
        <end position="430"/>
    </location>
</feature>
<dbReference type="AlphaFoldDB" id="A0A3M6Z4E8"/>
<dbReference type="PANTHER" id="PTHR31527:SF0">
    <property type="entry name" value="RE64534P"/>
    <property type="match status" value="1"/>
</dbReference>
<feature type="compositionally biased region" description="Polar residues" evidence="1">
    <location>
        <begin position="483"/>
        <end position="495"/>
    </location>
</feature>
<dbReference type="Pfam" id="PF09347">
    <property type="entry name" value="DUF1989"/>
    <property type="match status" value="2"/>
</dbReference>